<proteinExistence type="inferred from homology"/>
<dbReference type="InterPro" id="IPR015943">
    <property type="entry name" value="WD40/YVTN_repeat-like_dom_sf"/>
</dbReference>
<comment type="similarity">
    <text evidence="3">Belongs to the glycosyl hydrolase 84 family.</text>
</comment>
<dbReference type="Pfam" id="PF02838">
    <property type="entry name" value="Glyco_hydro_20b"/>
    <property type="match status" value="1"/>
</dbReference>
<dbReference type="SUPFAM" id="SSF50974">
    <property type="entry name" value="Nitrous oxide reductase, N-terminal domain"/>
    <property type="match status" value="1"/>
</dbReference>
<dbReference type="InterPro" id="IPR011964">
    <property type="entry name" value="YVTN_b-propeller_repeat"/>
</dbReference>
<feature type="region of interest" description="Disordered" evidence="4">
    <location>
        <begin position="38"/>
        <end position="58"/>
    </location>
</feature>
<dbReference type="Gene3D" id="3.20.20.80">
    <property type="entry name" value="Glycosidases"/>
    <property type="match status" value="1"/>
</dbReference>
<dbReference type="SUPFAM" id="SSF140657">
    <property type="entry name" value="Hyaluronidase post-catalytic domain-like"/>
    <property type="match status" value="1"/>
</dbReference>
<dbReference type="Pfam" id="PF07555">
    <property type="entry name" value="NAGidase"/>
    <property type="match status" value="1"/>
</dbReference>
<comment type="caution">
    <text evidence="6">The sequence shown here is derived from an EMBL/GenBank/DDBJ whole genome shotgun (WGS) entry which is preliminary data.</text>
</comment>
<keyword evidence="1 3" id="KW-0378">Hydrolase</keyword>
<dbReference type="InterPro" id="IPR015882">
    <property type="entry name" value="HEX_bac_N"/>
</dbReference>
<dbReference type="Gene3D" id="3.30.379.10">
    <property type="entry name" value="Chitobiase/beta-hexosaminidase domain 2-like"/>
    <property type="match status" value="1"/>
</dbReference>
<evidence type="ECO:0000313" key="7">
    <source>
        <dbReference type="Proteomes" id="UP001550210"/>
    </source>
</evidence>
<dbReference type="NCBIfam" id="TIGR02276">
    <property type="entry name" value="beta_rpt_yvtn"/>
    <property type="match status" value="2"/>
</dbReference>
<dbReference type="InterPro" id="IPR011045">
    <property type="entry name" value="N2O_reductase_N"/>
</dbReference>
<dbReference type="InterPro" id="IPR029018">
    <property type="entry name" value="Hex-like_dom2"/>
</dbReference>
<dbReference type="InterPro" id="IPR017853">
    <property type="entry name" value="GH"/>
</dbReference>
<dbReference type="InterPro" id="IPR051822">
    <property type="entry name" value="Glycosyl_Hydrolase_84"/>
</dbReference>
<dbReference type="EMBL" id="JBEXPZ010000067">
    <property type="protein sequence ID" value="MET9850228.1"/>
    <property type="molecule type" value="Genomic_DNA"/>
</dbReference>
<feature type="active site" description="Proton donor" evidence="3">
    <location>
        <position position="320"/>
    </location>
</feature>
<protein>
    <submittedName>
        <fullName evidence="6">Beta-N-acetylglucosaminidase domain-containing protein</fullName>
    </submittedName>
</protein>
<dbReference type="PANTHER" id="PTHR13170">
    <property type="entry name" value="O-GLCNACASE"/>
    <property type="match status" value="1"/>
</dbReference>
<evidence type="ECO:0000256" key="3">
    <source>
        <dbReference type="PROSITE-ProRule" id="PRU01353"/>
    </source>
</evidence>
<reference evidence="6 7" key="1">
    <citation type="submission" date="2024-06" db="EMBL/GenBank/DDBJ databases">
        <title>The Natural Products Discovery Center: Release of the First 8490 Sequenced Strains for Exploring Actinobacteria Biosynthetic Diversity.</title>
        <authorList>
            <person name="Kalkreuter E."/>
            <person name="Kautsar S.A."/>
            <person name="Yang D."/>
            <person name="Bader C.D."/>
            <person name="Teijaro C.N."/>
            <person name="Fluegel L."/>
            <person name="Davis C.M."/>
            <person name="Simpson J.R."/>
            <person name="Lauterbach L."/>
            <person name="Steele A.D."/>
            <person name="Gui C."/>
            <person name="Meng S."/>
            <person name="Li G."/>
            <person name="Viehrig K."/>
            <person name="Ye F."/>
            <person name="Su P."/>
            <person name="Kiefer A.F."/>
            <person name="Nichols A."/>
            <person name="Cepeda A.J."/>
            <person name="Yan W."/>
            <person name="Fan B."/>
            <person name="Jiang Y."/>
            <person name="Adhikari A."/>
            <person name="Zheng C.-J."/>
            <person name="Schuster L."/>
            <person name="Cowan T.M."/>
            <person name="Smanski M.J."/>
            <person name="Chevrette M.G."/>
            <person name="De Carvalho L.P.S."/>
            <person name="Shen B."/>
        </authorList>
    </citation>
    <scope>NUCLEOTIDE SEQUENCE [LARGE SCALE GENOMIC DNA]</scope>
    <source>
        <strain evidence="6 7">NPDC006434</strain>
    </source>
</reference>
<feature type="compositionally biased region" description="Pro residues" evidence="4">
    <location>
        <begin position="38"/>
        <end position="50"/>
    </location>
</feature>
<evidence type="ECO:0000259" key="5">
    <source>
        <dbReference type="PROSITE" id="PS52009"/>
    </source>
</evidence>
<dbReference type="Pfam" id="PF21783">
    <property type="entry name" value="YNCE"/>
    <property type="match status" value="1"/>
</dbReference>
<gene>
    <name evidence="6" type="ORF">ABZZ21_37900</name>
</gene>
<dbReference type="Gene3D" id="1.20.58.460">
    <property type="entry name" value="Hyaluronidase post-catalytic domain-like"/>
    <property type="match status" value="1"/>
</dbReference>
<evidence type="ECO:0000256" key="2">
    <source>
        <dbReference type="ARBA" id="ARBA00023295"/>
    </source>
</evidence>
<dbReference type="Proteomes" id="UP001550210">
    <property type="component" value="Unassembled WGS sequence"/>
</dbReference>
<accession>A0ABV2V8S7</accession>
<dbReference type="PANTHER" id="PTHR13170:SF16">
    <property type="entry name" value="PROTEIN O-GLCNACASE"/>
    <property type="match status" value="1"/>
</dbReference>
<organism evidence="6 7">
    <name type="scientific">Streptomyces ossamyceticus</name>
    <dbReference type="NCBI Taxonomy" id="249581"/>
    <lineage>
        <taxon>Bacteria</taxon>
        <taxon>Bacillati</taxon>
        <taxon>Actinomycetota</taxon>
        <taxon>Actinomycetes</taxon>
        <taxon>Kitasatosporales</taxon>
        <taxon>Streptomycetaceae</taxon>
        <taxon>Streptomyces</taxon>
    </lineage>
</organism>
<name>A0ABV2V8S7_9ACTN</name>
<keyword evidence="2 3" id="KW-0326">Glycosidase</keyword>
<feature type="domain" description="GH84" evidence="5">
    <location>
        <begin position="205"/>
        <end position="485"/>
    </location>
</feature>
<sequence>MTSVIPFPPRLSRPHRPRRLIWALLLALGLTLPTLPTPPSAAASPAPPTSPAASMASRVWPAPQHLDTSGRRLTVPRRVVEVVGPGTDRSARRVVEAALRAAGADRIVTVPSGERPPAAALTVYVGGPRENPATRGTLRRLGVKSPAGLPPEGYVLASGRRSGRALLALSGTDTSGTFYAAQTLRQLLRGPRLPEVTVRDWPTAPLRGVVEGFYGTPWTHAERLDHLDFQGRTKQNVYVYSPKDDPYLRERWRDAYPAADLGRLRELVERAAADHVRFTYALSPGLSVCYSSGDDIAALVRKFASLYDIGVRSFAVPLDDISYTRWNCPADEEKFGSGGGAAGAAQSHLLNEVWARFAAGRTDLEPLEMVPTEYSDLADTPYKKALRERLDRDVVVEWTGVGVIAPKITTAQLRQAREVYGHPILIWDNYPVNDYVTSRLLLGPATGREAGVAREAVGVTANPMVQAEASRLALFTSAAYLWNPDAYDPHTAFLASVRDLAGPGTGAAKWLRIFAENNHSSDLDATEAPTLTALVAAFRTAYEEDSGLDRATAALRAYFADMAATPAQLRARLPRPGFLRETSPWLDKLGSYGTAGLTAVDLLLAGKRGDAEAVATSWRKLRGERKALDAVPQQVSPGVMDQFLYTAMLEHAPDPGVDPSFAPGSLSLRPGASAAVTLRFSDEAGPEARSVDWRLTVPTGVTASPDSGTVAVPAGGSASVTVTFTSAADATEGVRSVVVSGGPGVLTRAIPVRVSDGKGAPRALTANFSGASVSSIDLSSGTSTEIGVGANPGEVVVSADGRTAYAAAQGSNSVSVIDVARGAVTGTVAVGRVPAGLALTPDGGTLWVANYTDGTVQPVDTGTLRAGPVVTVGSGPENMAITPDGRTLYVANIHDNTVTPVDLGTRKAGAGIPVGPRPFNVVAAPDGKRVYVSNSGGSTVTPIDTATNDTEPTLLVSGQAYGLGLSPDGRTLWVSPSTGAHVTPVDTVTGAPGARTTVGRSAFDVGLDWDGATAYVTTADGNALVPVDTASGAAGAPLRTGAYPLAVALTPVPVP</sequence>
<evidence type="ECO:0000313" key="6">
    <source>
        <dbReference type="EMBL" id="MET9850228.1"/>
    </source>
</evidence>
<keyword evidence="7" id="KW-1185">Reference proteome</keyword>
<dbReference type="Pfam" id="PF21774">
    <property type="entry name" value="NagJ_C"/>
    <property type="match status" value="1"/>
</dbReference>
<dbReference type="SUPFAM" id="SSF51445">
    <property type="entry name" value="(Trans)glycosidases"/>
    <property type="match status" value="1"/>
</dbReference>
<dbReference type="InterPro" id="IPR011496">
    <property type="entry name" value="O-GlcNAcase_cat"/>
</dbReference>
<dbReference type="Gene3D" id="2.130.10.10">
    <property type="entry name" value="YVTN repeat-like/Quinoprotein amine dehydrogenase"/>
    <property type="match status" value="2"/>
</dbReference>
<dbReference type="InterPro" id="IPR048433">
    <property type="entry name" value="YNCE-like_beta-prop"/>
</dbReference>
<evidence type="ECO:0000256" key="1">
    <source>
        <dbReference type="ARBA" id="ARBA00022801"/>
    </source>
</evidence>
<dbReference type="RefSeq" id="WP_355403261.1">
    <property type="nucleotide sequence ID" value="NZ_JBEXPZ010000067.1"/>
</dbReference>
<evidence type="ECO:0000256" key="4">
    <source>
        <dbReference type="SAM" id="MobiDB-lite"/>
    </source>
</evidence>
<dbReference type="SUPFAM" id="SSF55545">
    <property type="entry name" value="beta-N-acetylhexosaminidase-like domain"/>
    <property type="match status" value="1"/>
</dbReference>
<dbReference type="InterPro" id="IPR049019">
    <property type="entry name" value="NagJ-like_helical"/>
</dbReference>
<dbReference type="PROSITE" id="PS52009">
    <property type="entry name" value="GH84"/>
    <property type="match status" value="1"/>
</dbReference>